<sequence length="194" mass="22929">MRKKSHILLARYLADQLTVDESLQSHRKAFCLGSILPDIRPSFVVKKHEYFSTFGEIQEKMLQLVEHGPLEGKERVYWRNFGEVLHYVADYFTFPHNRTYTGSLYEHSQYEKILKQRLKICIKSGAAGAYVFRDVYFKNLEELTEFIQVSHTSYLRKKRNITEDIQYILMVCYQVIQGIVQLCTRRQENMAAFA</sequence>
<gene>
    <name evidence="2" type="ORF">OCV61_14645</name>
</gene>
<proteinExistence type="predicted"/>
<dbReference type="Gene3D" id="1.10.575.10">
    <property type="entry name" value="P1 Nuclease"/>
    <property type="match status" value="1"/>
</dbReference>
<comment type="caution">
    <text evidence="2">The sequence shown here is derived from an EMBL/GenBank/DDBJ whole genome shotgun (WGS) entry which is preliminary data.</text>
</comment>
<feature type="domain" description="Phospholipase C/D" evidence="1">
    <location>
        <begin position="5"/>
        <end position="159"/>
    </location>
</feature>
<protein>
    <submittedName>
        <fullName evidence="2">Zinc dependent phospholipase C family protein</fullName>
    </submittedName>
</protein>
<dbReference type="InterPro" id="IPR008947">
    <property type="entry name" value="PLipase_C/P1_nuclease_dom_sf"/>
</dbReference>
<evidence type="ECO:0000259" key="1">
    <source>
        <dbReference type="Pfam" id="PF00882"/>
    </source>
</evidence>
<evidence type="ECO:0000313" key="2">
    <source>
        <dbReference type="EMBL" id="MCU6766625.1"/>
    </source>
</evidence>
<reference evidence="2 3" key="1">
    <citation type="journal article" date="2021" name="ISME Commun">
        <title>Automated analysis of genomic sequences facilitates high-throughput and comprehensive description of bacteria.</title>
        <authorList>
            <person name="Hitch T.C.A."/>
        </authorList>
    </citation>
    <scope>NUCLEOTIDE SEQUENCE [LARGE SCALE GENOMIC DNA]</scope>
    <source>
        <strain evidence="2 3">Sanger_23</strain>
    </source>
</reference>
<keyword evidence="3" id="KW-1185">Reference proteome</keyword>
<evidence type="ECO:0000313" key="3">
    <source>
        <dbReference type="Proteomes" id="UP001652409"/>
    </source>
</evidence>
<dbReference type="RefSeq" id="WP_158422435.1">
    <property type="nucleotide sequence ID" value="NZ_JAOQJL010000035.1"/>
</dbReference>
<dbReference type="EMBL" id="JAOQJL010000035">
    <property type="protein sequence ID" value="MCU6766625.1"/>
    <property type="molecule type" value="Genomic_DNA"/>
</dbReference>
<dbReference type="Proteomes" id="UP001652409">
    <property type="component" value="Unassembled WGS sequence"/>
</dbReference>
<organism evidence="2 3">
    <name type="scientific">Blautia ammoniilytica</name>
    <dbReference type="NCBI Taxonomy" id="2981782"/>
    <lineage>
        <taxon>Bacteria</taxon>
        <taxon>Bacillati</taxon>
        <taxon>Bacillota</taxon>
        <taxon>Clostridia</taxon>
        <taxon>Lachnospirales</taxon>
        <taxon>Lachnospiraceae</taxon>
        <taxon>Blautia</taxon>
    </lineage>
</organism>
<accession>A0ABT2TWL3</accession>
<dbReference type="Pfam" id="PF00882">
    <property type="entry name" value="Zn_dep_PLPC"/>
    <property type="match status" value="1"/>
</dbReference>
<dbReference type="InterPro" id="IPR029002">
    <property type="entry name" value="PLPC/GPLD1"/>
</dbReference>
<name>A0ABT2TWL3_9FIRM</name>